<dbReference type="InterPro" id="IPR001680">
    <property type="entry name" value="WD40_rpt"/>
</dbReference>
<evidence type="ECO:0000256" key="2">
    <source>
        <dbReference type="ARBA" id="ARBA00022737"/>
    </source>
</evidence>
<dbReference type="AlphaFoldDB" id="A0A6A2Y213"/>
<proteinExistence type="predicted"/>
<name>A0A6A2Y213_HIBSY</name>
<dbReference type="Gene3D" id="2.130.10.10">
    <property type="entry name" value="YVTN repeat-like/Quinoprotein amine dehydrogenase"/>
    <property type="match status" value="1"/>
</dbReference>
<dbReference type="Gene3D" id="1.20.1280.50">
    <property type="match status" value="1"/>
</dbReference>
<keyword evidence="1" id="KW-0853">WD repeat</keyword>
<evidence type="ECO:0000256" key="1">
    <source>
        <dbReference type="ARBA" id="ARBA00022574"/>
    </source>
</evidence>
<dbReference type="SMART" id="SM00320">
    <property type="entry name" value="WD40"/>
    <property type="match status" value="4"/>
</dbReference>
<keyword evidence="5" id="KW-1185">Reference proteome</keyword>
<dbReference type="PANTHER" id="PTHR44436:SF1">
    <property type="entry name" value="F-BOX_WD REPEAT-CONTAINING PROTEIN 2"/>
    <property type="match status" value="1"/>
</dbReference>
<sequence length="471" mass="53014">MERRPSGGLTAMRKRDGVRGGTRIQWLEHDILCTIFSFLDVFDLVRCTAVCKSWNAVIKKSEILQVLYFKLRRDSGRLDIHQWKAHSVGVDQCRMKMGLLLTGVGDKNLIILDILEAYGYVHGRWSELDSPNPSYAWKLNLELRKVRLWSLDSYKCEEEYYIPDTAPLVDFAFDESKIVGLLGTRVGIWRRNGKRSIFPSHEGTFSKGLCLRYIDPEAVIGCEDGTARVFDMYSRTCSRIIKMHSGPITCLALSDDQLIVSGSSLGSVSISSLSSDQRVATLRSTDSAGIRTLCFNPSSHLVFSGTTVGYTYCWDLRTMKSLWGTRISSNVVYSLNHLQSDNSTLVVGGIDGVLRVLNQDTGKVLSRCVIDDERLISSSRNMHAYIEKKKGIRISDDAEIDQIPRTCRPPITCLAVGMKKDQDSLHYNHAVPLWNLGGSSTTCGINEHHDVTHHQSYYRNYSSLVLMDHVQ</sequence>
<dbReference type="InterPro" id="IPR001810">
    <property type="entry name" value="F-box_dom"/>
</dbReference>
<dbReference type="InterPro" id="IPR036322">
    <property type="entry name" value="WD40_repeat_dom_sf"/>
</dbReference>
<accession>A0A6A2Y213</accession>
<dbReference type="InterPro" id="IPR015943">
    <property type="entry name" value="WD40/YVTN_repeat-like_dom_sf"/>
</dbReference>
<gene>
    <name evidence="4" type="ORF">F3Y22_tig00111506pilonHSYRG00073</name>
</gene>
<dbReference type="InterPro" id="IPR042627">
    <property type="entry name" value="FBXW2"/>
</dbReference>
<dbReference type="EMBL" id="VEPZ02001358">
    <property type="protein sequence ID" value="KAE8677470.1"/>
    <property type="molecule type" value="Genomic_DNA"/>
</dbReference>
<dbReference type="SUPFAM" id="SSF50978">
    <property type="entry name" value="WD40 repeat-like"/>
    <property type="match status" value="1"/>
</dbReference>
<protein>
    <submittedName>
        <fullName evidence="4">F-box family protein with WD40/YVTN repeat doamin isoform 2</fullName>
    </submittedName>
</protein>
<evidence type="ECO:0000313" key="4">
    <source>
        <dbReference type="EMBL" id="KAE8677470.1"/>
    </source>
</evidence>
<dbReference type="Pfam" id="PF12937">
    <property type="entry name" value="F-box-like"/>
    <property type="match status" value="1"/>
</dbReference>
<comment type="caution">
    <text evidence="4">The sequence shown here is derived from an EMBL/GenBank/DDBJ whole genome shotgun (WGS) entry which is preliminary data.</text>
</comment>
<reference evidence="4" key="1">
    <citation type="submission" date="2019-09" db="EMBL/GenBank/DDBJ databases">
        <title>Draft genome information of white flower Hibiscus syriacus.</title>
        <authorList>
            <person name="Kim Y.-M."/>
        </authorList>
    </citation>
    <scope>NUCLEOTIDE SEQUENCE [LARGE SCALE GENOMIC DNA]</scope>
    <source>
        <strain evidence="4">YM2019G1</strain>
    </source>
</reference>
<dbReference type="SUPFAM" id="SSF81383">
    <property type="entry name" value="F-box domain"/>
    <property type="match status" value="1"/>
</dbReference>
<dbReference type="SMART" id="SM00256">
    <property type="entry name" value="FBOX"/>
    <property type="match status" value="1"/>
</dbReference>
<feature type="domain" description="F-box" evidence="3">
    <location>
        <begin position="21"/>
        <end position="67"/>
    </location>
</feature>
<keyword evidence="2" id="KW-0677">Repeat</keyword>
<organism evidence="4 5">
    <name type="scientific">Hibiscus syriacus</name>
    <name type="common">Rose of Sharon</name>
    <dbReference type="NCBI Taxonomy" id="106335"/>
    <lineage>
        <taxon>Eukaryota</taxon>
        <taxon>Viridiplantae</taxon>
        <taxon>Streptophyta</taxon>
        <taxon>Embryophyta</taxon>
        <taxon>Tracheophyta</taxon>
        <taxon>Spermatophyta</taxon>
        <taxon>Magnoliopsida</taxon>
        <taxon>eudicotyledons</taxon>
        <taxon>Gunneridae</taxon>
        <taxon>Pentapetalae</taxon>
        <taxon>rosids</taxon>
        <taxon>malvids</taxon>
        <taxon>Malvales</taxon>
        <taxon>Malvaceae</taxon>
        <taxon>Malvoideae</taxon>
        <taxon>Hibiscus</taxon>
    </lineage>
</organism>
<dbReference type="Proteomes" id="UP000436088">
    <property type="component" value="Unassembled WGS sequence"/>
</dbReference>
<dbReference type="PROSITE" id="PS50181">
    <property type="entry name" value="FBOX"/>
    <property type="match status" value="1"/>
</dbReference>
<evidence type="ECO:0000259" key="3">
    <source>
        <dbReference type="PROSITE" id="PS50181"/>
    </source>
</evidence>
<dbReference type="InterPro" id="IPR036047">
    <property type="entry name" value="F-box-like_dom_sf"/>
</dbReference>
<dbReference type="Pfam" id="PF00400">
    <property type="entry name" value="WD40"/>
    <property type="match status" value="1"/>
</dbReference>
<dbReference type="PANTHER" id="PTHR44436">
    <property type="entry name" value="F-BOX/WD REPEAT-CONTAINING PROTEIN 2"/>
    <property type="match status" value="1"/>
</dbReference>
<evidence type="ECO:0000313" key="5">
    <source>
        <dbReference type="Proteomes" id="UP000436088"/>
    </source>
</evidence>